<dbReference type="PROSITE" id="PS50206">
    <property type="entry name" value="RHODANESE_3"/>
    <property type="match status" value="1"/>
</dbReference>
<comment type="caution">
    <text evidence="3">The sequence shown here is derived from an EMBL/GenBank/DDBJ whole genome shotgun (WGS) entry which is preliminary data.</text>
</comment>
<dbReference type="SUPFAM" id="SSF52821">
    <property type="entry name" value="Rhodanese/Cell cycle control phosphatase"/>
    <property type="match status" value="1"/>
</dbReference>
<protein>
    <recommendedName>
        <fullName evidence="2">Rhodanese domain-containing protein</fullName>
    </recommendedName>
</protein>
<reference evidence="3 4" key="1">
    <citation type="submission" date="2023-10" db="EMBL/GenBank/DDBJ databases">
        <authorList>
            <person name="Maclean D."/>
            <person name="Macfadyen A."/>
        </authorList>
    </citation>
    <scope>NUCLEOTIDE SEQUENCE [LARGE SCALE GENOMIC DNA]</scope>
</reference>
<feature type="domain" description="Rhodanese" evidence="2">
    <location>
        <begin position="65"/>
        <end position="152"/>
    </location>
</feature>
<evidence type="ECO:0000256" key="1">
    <source>
        <dbReference type="SAM" id="MobiDB-lite"/>
    </source>
</evidence>
<dbReference type="Gene3D" id="3.40.250.10">
    <property type="entry name" value="Rhodanese-like domain"/>
    <property type="match status" value="1"/>
</dbReference>
<dbReference type="Proteomes" id="UP001314263">
    <property type="component" value="Unassembled WGS sequence"/>
</dbReference>
<dbReference type="AlphaFoldDB" id="A0AAV1IB16"/>
<dbReference type="InterPro" id="IPR001763">
    <property type="entry name" value="Rhodanese-like_dom"/>
</dbReference>
<evidence type="ECO:0000259" key="2">
    <source>
        <dbReference type="PROSITE" id="PS50206"/>
    </source>
</evidence>
<dbReference type="PANTHER" id="PTHR43031:SF1">
    <property type="entry name" value="PYRIDINE NUCLEOTIDE-DISULPHIDE OXIDOREDUCTASE"/>
    <property type="match status" value="1"/>
</dbReference>
<dbReference type="EMBL" id="CAUYUE010000010">
    <property type="protein sequence ID" value="CAK0784269.1"/>
    <property type="molecule type" value="Genomic_DNA"/>
</dbReference>
<keyword evidence="4" id="KW-1185">Reference proteome</keyword>
<dbReference type="Pfam" id="PF00581">
    <property type="entry name" value="Rhodanese"/>
    <property type="match status" value="1"/>
</dbReference>
<proteinExistence type="predicted"/>
<dbReference type="PANTHER" id="PTHR43031">
    <property type="entry name" value="FAD-DEPENDENT OXIDOREDUCTASE"/>
    <property type="match status" value="1"/>
</dbReference>
<accession>A0AAV1IB16</accession>
<organism evidence="3 4">
    <name type="scientific">Coccomyxa viridis</name>
    <dbReference type="NCBI Taxonomy" id="1274662"/>
    <lineage>
        <taxon>Eukaryota</taxon>
        <taxon>Viridiplantae</taxon>
        <taxon>Chlorophyta</taxon>
        <taxon>core chlorophytes</taxon>
        <taxon>Trebouxiophyceae</taxon>
        <taxon>Trebouxiophyceae incertae sedis</taxon>
        <taxon>Coccomyxaceae</taxon>
        <taxon>Coccomyxa</taxon>
    </lineage>
</organism>
<gene>
    <name evidence="3" type="ORF">CVIRNUC_007473</name>
</gene>
<evidence type="ECO:0000313" key="4">
    <source>
        <dbReference type="Proteomes" id="UP001314263"/>
    </source>
</evidence>
<name>A0AAV1IB16_9CHLO</name>
<dbReference type="CDD" id="cd00158">
    <property type="entry name" value="RHOD"/>
    <property type="match status" value="1"/>
</dbReference>
<evidence type="ECO:0000313" key="3">
    <source>
        <dbReference type="EMBL" id="CAK0784269.1"/>
    </source>
</evidence>
<dbReference type="InterPro" id="IPR036873">
    <property type="entry name" value="Rhodanese-like_dom_sf"/>
</dbReference>
<dbReference type="SMART" id="SM00450">
    <property type="entry name" value="RHOD"/>
    <property type="match status" value="1"/>
</dbReference>
<dbReference type="InterPro" id="IPR050229">
    <property type="entry name" value="GlpE_sulfurtransferase"/>
</dbReference>
<feature type="region of interest" description="Disordered" evidence="1">
    <location>
        <begin position="1"/>
        <end position="20"/>
    </location>
</feature>
<sequence>MPPNVFAPDKRVYPGRPGSPRLVRRPSMSENATRLARLYKGFAQQFPDVKPITARQLDQELQGPKGAELIMIDVRTVEEQQVSRLPGRVLSRDDFESIIYQTAKSTPLVTYCTAGLRSGKYAEELMKEGYTDVRNLEGSILQWTQEGFPLVTGDQESTKDVHVFSRSWALQGEGYTPHYFDRGRGVLAILRSKVSSWLGGSSA</sequence>